<name>A0ABU9R4I6_9BURK</name>
<dbReference type="Pfam" id="PF13391">
    <property type="entry name" value="HNH_2"/>
    <property type="match status" value="1"/>
</dbReference>
<keyword evidence="2" id="KW-0540">Nuclease</keyword>
<evidence type="ECO:0000313" key="3">
    <source>
        <dbReference type="Proteomes" id="UP001481677"/>
    </source>
</evidence>
<dbReference type="EMBL" id="JAZHGA010000011">
    <property type="protein sequence ID" value="MEM5341479.1"/>
    <property type="molecule type" value="Genomic_DNA"/>
</dbReference>
<feature type="domain" description="HNH nuclease" evidence="1">
    <location>
        <begin position="281"/>
        <end position="331"/>
    </location>
</feature>
<keyword evidence="2" id="KW-0378">Hydrolase</keyword>
<reference evidence="2 3" key="1">
    <citation type="submission" date="2024-01" db="EMBL/GenBank/DDBJ databases">
        <title>The diversity of rhizobia nodulating Mimosa spp. in eleven states of Brazil covering several biomes is determined by host plant, location, and edaphic factors.</title>
        <authorList>
            <person name="Rouws L."/>
            <person name="Barauna A."/>
            <person name="Beukes C."/>
            <person name="De Faria S.M."/>
            <person name="Gross E."/>
            <person name="Dos Reis Junior F.B."/>
            <person name="Simon M."/>
            <person name="Maluk M."/>
            <person name="Odee D.W."/>
            <person name="Kenicer G."/>
            <person name="Young J.P.W."/>
            <person name="Reis V.M."/>
            <person name="Zilli J."/>
            <person name="James E.K."/>
        </authorList>
    </citation>
    <scope>NUCLEOTIDE SEQUENCE [LARGE SCALE GENOMIC DNA]</scope>
    <source>
        <strain evidence="2 3">JPY530</strain>
    </source>
</reference>
<comment type="caution">
    <text evidence="2">The sequence shown here is derived from an EMBL/GenBank/DDBJ whole genome shotgun (WGS) entry which is preliminary data.</text>
</comment>
<accession>A0ABU9R4I6</accession>
<evidence type="ECO:0000259" key="1">
    <source>
        <dbReference type="Pfam" id="PF13391"/>
    </source>
</evidence>
<dbReference type="EC" id="3.1.-.-" evidence="2"/>
<dbReference type="RefSeq" id="WP_342959046.1">
    <property type="nucleotide sequence ID" value="NZ_JAZHFZ010000010.1"/>
</dbReference>
<dbReference type="Proteomes" id="UP001481677">
    <property type="component" value="Unassembled WGS sequence"/>
</dbReference>
<gene>
    <name evidence="2" type="ORF">V4C56_17880</name>
</gene>
<proteinExistence type="predicted"/>
<dbReference type="GO" id="GO:0016787">
    <property type="term" value="F:hydrolase activity"/>
    <property type="evidence" value="ECO:0007669"/>
    <property type="project" value="UniProtKB-KW"/>
</dbReference>
<sequence length="353" mass="39865">MKLWQKDRQTLPNGTERIGVWRPVPVDEVKLGRKERLRNVQRLKAGETTFAIVRGFPDSHARDPFVYECDRLYKLGRVEVDPDGTEYAVVERVVSIREFLNRGATEITASGLATLLASLGAPVVLTKNNKPDAEKNYRARTGHPGDMLNGYWNGQPAAVEPGAAFALHLIERNQEIWLGDYLGAIEEEGSSRFSLIVGNAQRFHVTDLDFKTPIQQRLKEALKQAGAVTYSYIDPSHWDGCDENHADRTPEGPAYKMAQVKQRLHQRAFRAAVFLRHGKACVVTGCDVEELLEAAHLDGSRWQEGENTAQHGIPLRVDIHRAYDKGLLTLDQSHRIMYLDPSLEPQYGQYRQQ</sequence>
<evidence type="ECO:0000313" key="2">
    <source>
        <dbReference type="EMBL" id="MEM5341479.1"/>
    </source>
</evidence>
<keyword evidence="3" id="KW-1185">Reference proteome</keyword>
<dbReference type="GO" id="GO:0004519">
    <property type="term" value="F:endonuclease activity"/>
    <property type="evidence" value="ECO:0007669"/>
    <property type="project" value="UniProtKB-KW"/>
</dbReference>
<keyword evidence="2" id="KW-0255">Endonuclease</keyword>
<organism evidence="2 3">
    <name type="scientific">Paraburkholderia azotifigens</name>
    <dbReference type="NCBI Taxonomy" id="2057004"/>
    <lineage>
        <taxon>Bacteria</taxon>
        <taxon>Pseudomonadati</taxon>
        <taxon>Pseudomonadota</taxon>
        <taxon>Betaproteobacteria</taxon>
        <taxon>Burkholderiales</taxon>
        <taxon>Burkholderiaceae</taxon>
        <taxon>Paraburkholderia</taxon>
    </lineage>
</organism>
<dbReference type="InterPro" id="IPR003615">
    <property type="entry name" value="HNH_nuc"/>
</dbReference>
<protein>
    <submittedName>
        <fullName evidence="2">HNH endonuclease signature motif containing protein</fullName>
        <ecNumber evidence="2">3.1.-.-</ecNumber>
    </submittedName>
</protein>